<gene>
    <name evidence="3" type="ORF">PV11_06912</name>
</gene>
<dbReference type="GO" id="GO:0005666">
    <property type="term" value="C:RNA polymerase III complex"/>
    <property type="evidence" value="ECO:0007669"/>
    <property type="project" value="InterPro"/>
</dbReference>
<proteinExistence type="predicted"/>
<keyword evidence="1" id="KW-0804">Transcription</keyword>
<dbReference type="InterPro" id="IPR038324">
    <property type="entry name" value="Rpb4/RPC9_sf"/>
</dbReference>
<accession>A0A0D1WVY3</accession>
<feature type="compositionally biased region" description="Polar residues" evidence="2">
    <location>
        <begin position="170"/>
        <end position="182"/>
    </location>
</feature>
<reference evidence="3 4" key="1">
    <citation type="submission" date="2015-01" db="EMBL/GenBank/DDBJ databases">
        <title>The Genome Sequence of Exophiala sideris CBS121828.</title>
        <authorList>
            <consortium name="The Broad Institute Genomics Platform"/>
            <person name="Cuomo C."/>
            <person name="de Hoog S."/>
            <person name="Gorbushina A."/>
            <person name="Stielow B."/>
            <person name="Teixiera M."/>
            <person name="Abouelleil A."/>
            <person name="Chapman S.B."/>
            <person name="Priest M."/>
            <person name="Young S.K."/>
            <person name="Wortman J."/>
            <person name="Nusbaum C."/>
            <person name="Birren B."/>
        </authorList>
    </citation>
    <scope>NUCLEOTIDE SEQUENCE [LARGE SCALE GENOMIC DNA]</scope>
    <source>
        <strain evidence="3 4">CBS 121828</strain>
    </source>
</reference>
<dbReference type="InterPro" id="IPR038846">
    <property type="entry name" value="RPC9"/>
</dbReference>
<evidence type="ECO:0000256" key="2">
    <source>
        <dbReference type="SAM" id="MobiDB-lite"/>
    </source>
</evidence>
<dbReference type="Gene3D" id="1.20.1250.40">
    <property type="match status" value="1"/>
</dbReference>
<evidence type="ECO:0008006" key="5">
    <source>
        <dbReference type="Google" id="ProtNLM"/>
    </source>
</evidence>
<evidence type="ECO:0000313" key="3">
    <source>
        <dbReference type="EMBL" id="KIV79346.1"/>
    </source>
</evidence>
<protein>
    <recommendedName>
        <fullName evidence="5">DNA-directed RNA polymerase III subunit RPC9</fullName>
    </recommendedName>
</protein>
<dbReference type="PANTHER" id="PTHR15561">
    <property type="entry name" value="CALCITONIN GENE-RELATED PEPTIDE-RECEPTOR COMPONENT PROTEIN"/>
    <property type="match status" value="1"/>
</dbReference>
<organism evidence="3 4">
    <name type="scientific">Exophiala sideris</name>
    <dbReference type="NCBI Taxonomy" id="1016849"/>
    <lineage>
        <taxon>Eukaryota</taxon>
        <taxon>Fungi</taxon>
        <taxon>Dikarya</taxon>
        <taxon>Ascomycota</taxon>
        <taxon>Pezizomycotina</taxon>
        <taxon>Eurotiomycetes</taxon>
        <taxon>Chaetothyriomycetidae</taxon>
        <taxon>Chaetothyriales</taxon>
        <taxon>Herpotrichiellaceae</taxon>
        <taxon>Exophiala</taxon>
    </lineage>
</organism>
<dbReference type="STRING" id="1016849.A0A0D1WVY3"/>
<dbReference type="Proteomes" id="UP000053599">
    <property type="component" value="Unassembled WGS sequence"/>
</dbReference>
<dbReference type="InterPro" id="IPR010997">
    <property type="entry name" value="HRDC-like_sf"/>
</dbReference>
<dbReference type="GO" id="GO:0006384">
    <property type="term" value="P:transcription initiation at RNA polymerase III promoter"/>
    <property type="evidence" value="ECO:0007669"/>
    <property type="project" value="InterPro"/>
</dbReference>
<dbReference type="OrthoDB" id="1746530at2759"/>
<sequence>MKVLDPQSALLTNSEVHRFLASNPPRQAVKKVGSYQPVNLKNYQRVRDDLQHYVTTTVPYIETFPPPETFVKAVVPKLRSFGVTKTEALVLMNLGVGLPRKQPAPKESETNGDSDEPNEDGAEDAQDEPDDRQLLSLVIEEVDDRFSGEQGEDKIQKIIETMRTEFDKATATTDGTNGTHPS</sequence>
<dbReference type="GO" id="GO:0000166">
    <property type="term" value="F:nucleotide binding"/>
    <property type="evidence" value="ECO:0007669"/>
    <property type="project" value="InterPro"/>
</dbReference>
<keyword evidence="1" id="KW-0240">DNA-directed RNA polymerase</keyword>
<name>A0A0D1WVY3_9EURO</name>
<evidence type="ECO:0000256" key="1">
    <source>
        <dbReference type="ARBA" id="ARBA00022478"/>
    </source>
</evidence>
<feature type="region of interest" description="Disordered" evidence="2">
    <location>
        <begin position="97"/>
        <end position="134"/>
    </location>
</feature>
<dbReference type="SUPFAM" id="SSF47819">
    <property type="entry name" value="HRDC-like"/>
    <property type="match status" value="1"/>
</dbReference>
<feature type="region of interest" description="Disordered" evidence="2">
    <location>
        <begin position="163"/>
        <end position="182"/>
    </location>
</feature>
<dbReference type="EMBL" id="KN846953">
    <property type="protein sequence ID" value="KIV79346.1"/>
    <property type="molecule type" value="Genomic_DNA"/>
</dbReference>
<dbReference type="HOGENOM" id="CLU_103833_0_0_1"/>
<dbReference type="PANTHER" id="PTHR15561:SF0">
    <property type="entry name" value="DNA-DIRECTED RNA POLYMERASE III SUBUNIT RPC9"/>
    <property type="match status" value="1"/>
</dbReference>
<dbReference type="AlphaFoldDB" id="A0A0D1WVY3"/>
<evidence type="ECO:0000313" key="4">
    <source>
        <dbReference type="Proteomes" id="UP000053599"/>
    </source>
</evidence>
<feature type="compositionally biased region" description="Acidic residues" evidence="2">
    <location>
        <begin position="110"/>
        <end position="130"/>
    </location>
</feature>